<sequence>MLPVAHNAGKYWPRDGWAKKPGTIQVVIGGPMYAEGTGPRAIAALNDRVQTWNEDTQRAMGSPVEPAATPEKVPA</sequence>
<protein>
    <submittedName>
        <fullName evidence="2">Phospholipid/glycerol acyltransferase</fullName>
    </submittedName>
</protein>
<evidence type="ECO:0000313" key="3">
    <source>
        <dbReference type="Proteomes" id="UP000004986"/>
    </source>
</evidence>
<keyword evidence="3" id="KW-1185">Reference proteome</keyword>
<gene>
    <name evidence="2" type="ORF">PSYPI_02162</name>
</gene>
<accession>F3G2H8</accession>
<reference evidence="2 3" key="1">
    <citation type="journal article" date="2011" name="PLoS Pathog.">
        <title>Dynamic evolution of pathogenicity revealed by sequencing and comparative genomics of 19 Pseudomonas syringae isolates.</title>
        <authorList>
            <person name="Baltrus D.A."/>
            <person name="Nishimura M.T."/>
            <person name="Romanchuk A."/>
            <person name="Chang J.H."/>
            <person name="Mukhtar M.S."/>
            <person name="Cherkis K."/>
            <person name="Roach J."/>
            <person name="Grant S.R."/>
            <person name="Jones C.D."/>
            <person name="Dangl J.L."/>
        </authorList>
    </citation>
    <scope>NUCLEOTIDE SEQUENCE [LARGE SCALE GENOMIC DNA]</scope>
    <source>
        <strain evidence="2 3">1704B</strain>
    </source>
</reference>
<dbReference type="PATRIC" id="fig|629263.4.peg.361"/>
<evidence type="ECO:0000313" key="2">
    <source>
        <dbReference type="EMBL" id="EGH41278.1"/>
    </source>
</evidence>
<keyword evidence="2" id="KW-0012">Acyltransferase</keyword>
<keyword evidence="2" id="KW-0808">Transferase</keyword>
<organism evidence="2 3">
    <name type="scientific">Pseudomonas syringae pv. pisi str. 1704B</name>
    <dbReference type="NCBI Taxonomy" id="629263"/>
    <lineage>
        <taxon>Bacteria</taxon>
        <taxon>Pseudomonadati</taxon>
        <taxon>Pseudomonadota</taxon>
        <taxon>Gammaproteobacteria</taxon>
        <taxon>Pseudomonadales</taxon>
        <taxon>Pseudomonadaceae</taxon>
        <taxon>Pseudomonas</taxon>
        <taxon>Pseudomonas syringae</taxon>
    </lineage>
</organism>
<feature type="region of interest" description="Disordered" evidence="1">
    <location>
        <begin position="56"/>
        <end position="75"/>
    </location>
</feature>
<dbReference type="Proteomes" id="UP000004986">
    <property type="component" value="Unassembled WGS sequence"/>
</dbReference>
<dbReference type="GO" id="GO:0016746">
    <property type="term" value="F:acyltransferase activity"/>
    <property type="evidence" value="ECO:0007669"/>
    <property type="project" value="UniProtKB-KW"/>
</dbReference>
<evidence type="ECO:0000256" key="1">
    <source>
        <dbReference type="SAM" id="MobiDB-lite"/>
    </source>
</evidence>
<dbReference type="AlphaFoldDB" id="F3G2H8"/>
<proteinExistence type="predicted"/>
<name>F3G2H8_PSESJ</name>
<dbReference type="EMBL" id="AEAI01000098">
    <property type="protein sequence ID" value="EGH41278.1"/>
    <property type="molecule type" value="Genomic_DNA"/>
</dbReference>
<dbReference type="BioCyc" id="PSYR629263:G11X0-385-MONOMER"/>
<comment type="caution">
    <text evidence="2">The sequence shown here is derived from an EMBL/GenBank/DDBJ whole genome shotgun (WGS) entry which is preliminary data.</text>
</comment>
<dbReference type="HOGENOM" id="CLU_2668354_0_0_6"/>